<name>A0A1G8QQT5_9BACI</name>
<dbReference type="EMBL" id="FNEN01000013">
    <property type="protein sequence ID" value="SDJ07023.1"/>
    <property type="molecule type" value="Genomic_DNA"/>
</dbReference>
<reference evidence="1 2" key="1">
    <citation type="submission" date="2016-10" db="EMBL/GenBank/DDBJ databases">
        <authorList>
            <person name="de Groot N.N."/>
        </authorList>
    </citation>
    <scope>NUCLEOTIDE SEQUENCE [LARGE SCALE GENOMIC DNA]</scope>
    <source>
        <strain evidence="1 2">DSM 21771</strain>
    </source>
</reference>
<dbReference type="RefSeq" id="WP_281241012.1">
    <property type="nucleotide sequence ID" value="NZ_FNEN01000013.1"/>
</dbReference>
<evidence type="ECO:0000313" key="1">
    <source>
        <dbReference type="EMBL" id="SDJ07023.1"/>
    </source>
</evidence>
<protein>
    <submittedName>
        <fullName evidence="1">Uncharacterized protein</fullName>
    </submittedName>
</protein>
<dbReference type="Proteomes" id="UP000198853">
    <property type="component" value="Unassembled WGS sequence"/>
</dbReference>
<evidence type="ECO:0000313" key="2">
    <source>
        <dbReference type="Proteomes" id="UP000198853"/>
    </source>
</evidence>
<dbReference type="AlphaFoldDB" id="A0A1G8QQT5"/>
<accession>A0A1G8QQT5</accession>
<keyword evidence="2" id="KW-1185">Reference proteome</keyword>
<sequence>MPTVNGLSLQENMKLYFSQMEMDVEKVSATFEVLESSETAP</sequence>
<proteinExistence type="predicted"/>
<organism evidence="1 2">
    <name type="scientific">Natribacillus halophilus</name>
    <dbReference type="NCBI Taxonomy" id="549003"/>
    <lineage>
        <taxon>Bacteria</taxon>
        <taxon>Bacillati</taxon>
        <taxon>Bacillota</taxon>
        <taxon>Bacilli</taxon>
        <taxon>Bacillales</taxon>
        <taxon>Bacillaceae</taxon>
        <taxon>Natribacillus</taxon>
    </lineage>
</organism>
<gene>
    <name evidence="1" type="ORF">SAMN04488123_11355</name>
</gene>